<feature type="non-terminal residue" evidence="2">
    <location>
        <position position="1"/>
    </location>
</feature>
<dbReference type="SUPFAM" id="SSF56219">
    <property type="entry name" value="DNase I-like"/>
    <property type="match status" value="1"/>
</dbReference>
<dbReference type="GO" id="GO:0003824">
    <property type="term" value="F:catalytic activity"/>
    <property type="evidence" value="ECO:0007669"/>
    <property type="project" value="InterPro"/>
</dbReference>
<accession>A0AAF0PSW9</accession>
<feature type="domain" description="Endonuclease/exonuclease/phosphatase" evidence="1">
    <location>
        <begin position="16"/>
        <end position="131"/>
    </location>
</feature>
<dbReference type="EMBL" id="CP133612">
    <property type="protein sequence ID" value="WMV09305.1"/>
    <property type="molecule type" value="Genomic_DNA"/>
</dbReference>
<organism evidence="2 3">
    <name type="scientific">Solanum verrucosum</name>
    <dbReference type="NCBI Taxonomy" id="315347"/>
    <lineage>
        <taxon>Eukaryota</taxon>
        <taxon>Viridiplantae</taxon>
        <taxon>Streptophyta</taxon>
        <taxon>Embryophyta</taxon>
        <taxon>Tracheophyta</taxon>
        <taxon>Spermatophyta</taxon>
        <taxon>Magnoliopsida</taxon>
        <taxon>eudicotyledons</taxon>
        <taxon>Gunneridae</taxon>
        <taxon>Pentapetalae</taxon>
        <taxon>asterids</taxon>
        <taxon>lamiids</taxon>
        <taxon>Solanales</taxon>
        <taxon>Solanaceae</taxon>
        <taxon>Solanoideae</taxon>
        <taxon>Solaneae</taxon>
        <taxon>Solanum</taxon>
    </lineage>
</organism>
<gene>
    <name evidence="2" type="ORF">MTR67_002690</name>
</gene>
<sequence length="361" mass="42572">FVGINQDLTWYLSAVYAECGRIERRNLWLELSAIRSQCDGPWVVCGDFNVTRYPTERTNGHRITGAMAEFFKWINEMELFDPPLFGGSYTWRRGENHMSASTIDRCLFCSQWEELFLQIKHNLLPNVGSDHRPIMLVCGDWKIKKSYFKFEQWWLGAEGFKDKVRVWWASFQVSGTPASILATKLKLLKDKLKEWNRERNVSWRKKEEILNEISMLENNQDQRLLTEDELAQKIATAHKSFNAIDSLEVEGETITDPAVIKENIQNFYQNLYKEPENWRPDFNLHEAPGITNEEQERLRRQFEEEEVLNSIKLCASDKAPGPDGYPMCFYQCFWEVLKEDIMNTLQHFHSHQVFERSFNAF</sequence>
<dbReference type="PANTHER" id="PTHR33710">
    <property type="entry name" value="BNAC02G09200D PROTEIN"/>
    <property type="match status" value="1"/>
</dbReference>
<keyword evidence="3" id="KW-1185">Reference proteome</keyword>
<name>A0AAF0PSW9_SOLVR</name>
<evidence type="ECO:0000313" key="3">
    <source>
        <dbReference type="Proteomes" id="UP001234989"/>
    </source>
</evidence>
<reference evidence="2" key="1">
    <citation type="submission" date="2023-08" db="EMBL/GenBank/DDBJ databases">
        <title>A de novo genome assembly of Solanum verrucosum Schlechtendal, a Mexican diploid species geographically isolated from the other diploid A-genome species in potato relatives.</title>
        <authorList>
            <person name="Hosaka K."/>
        </authorList>
    </citation>
    <scope>NUCLEOTIDE SEQUENCE</scope>
    <source>
        <tissue evidence="2">Young leaves</tissue>
    </source>
</reference>
<dbReference type="AlphaFoldDB" id="A0AAF0PSW9"/>
<evidence type="ECO:0000313" key="2">
    <source>
        <dbReference type="EMBL" id="WMV09305.1"/>
    </source>
</evidence>
<dbReference type="Proteomes" id="UP001234989">
    <property type="component" value="Chromosome 1"/>
</dbReference>
<protein>
    <recommendedName>
        <fullName evidence="1">Endonuclease/exonuclease/phosphatase domain-containing protein</fullName>
    </recommendedName>
</protein>
<proteinExistence type="predicted"/>
<dbReference type="InterPro" id="IPR005135">
    <property type="entry name" value="Endo/exonuclease/phosphatase"/>
</dbReference>
<dbReference type="Gene3D" id="3.60.10.10">
    <property type="entry name" value="Endonuclease/exonuclease/phosphatase"/>
    <property type="match status" value="1"/>
</dbReference>
<dbReference type="PANTHER" id="PTHR33710:SF75">
    <property type="entry name" value="ENDONUCLEASE_EXONUCLEASE_PHOSPHATASE DOMAIN-CONTAINING PROTEIN"/>
    <property type="match status" value="1"/>
</dbReference>
<evidence type="ECO:0000259" key="1">
    <source>
        <dbReference type="Pfam" id="PF03372"/>
    </source>
</evidence>
<feature type="non-terminal residue" evidence="2">
    <location>
        <position position="361"/>
    </location>
</feature>
<dbReference type="InterPro" id="IPR036691">
    <property type="entry name" value="Endo/exonu/phosph_ase_sf"/>
</dbReference>
<dbReference type="Pfam" id="PF03372">
    <property type="entry name" value="Exo_endo_phos"/>
    <property type="match status" value="1"/>
</dbReference>